<dbReference type="InterPro" id="IPR035994">
    <property type="entry name" value="Nucleoside_phosphorylase_sf"/>
</dbReference>
<dbReference type="Gene3D" id="3.40.50.1580">
    <property type="entry name" value="Nucleoside phosphorylase domain"/>
    <property type="match status" value="1"/>
</dbReference>
<dbReference type="EMBL" id="UINC01126908">
    <property type="protein sequence ID" value="SVD05688.1"/>
    <property type="molecule type" value="Genomic_DNA"/>
</dbReference>
<reference evidence="1" key="1">
    <citation type="submission" date="2018-05" db="EMBL/GenBank/DDBJ databases">
        <authorList>
            <person name="Lanie J.A."/>
            <person name="Ng W.-L."/>
            <person name="Kazmierczak K.M."/>
            <person name="Andrzejewski T.M."/>
            <person name="Davidsen T.M."/>
            <person name="Wayne K.J."/>
            <person name="Tettelin H."/>
            <person name="Glass J.I."/>
            <person name="Rusch D."/>
            <person name="Podicherti R."/>
            <person name="Tsui H.-C.T."/>
            <person name="Winkler M.E."/>
        </authorList>
    </citation>
    <scope>NUCLEOTIDE SEQUENCE</scope>
</reference>
<organism evidence="1">
    <name type="scientific">marine metagenome</name>
    <dbReference type="NCBI Taxonomy" id="408172"/>
    <lineage>
        <taxon>unclassified sequences</taxon>
        <taxon>metagenomes</taxon>
        <taxon>ecological metagenomes</taxon>
    </lineage>
</organism>
<feature type="non-terminal residue" evidence="1">
    <location>
        <position position="57"/>
    </location>
</feature>
<dbReference type="SUPFAM" id="SSF53167">
    <property type="entry name" value="Purine and uridine phosphorylases"/>
    <property type="match status" value="1"/>
</dbReference>
<evidence type="ECO:0000313" key="1">
    <source>
        <dbReference type="EMBL" id="SVD05688.1"/>
    </source>
</evidence>
<protein>
    <submittedName>
        <fullName evidence="1">Uncharacterized protein</fullName>
    </submittedName>
</protein>
<dbReference type="GO" id="GO:0003824">
    <property type="term" value="F:catalytic activity"/>
    <property type="evidence" value="ECO:0007669"/>
    <property type="project" value="InterPro"/>
</dbReference>
<gene>
    <name evidence="1" type="ORF">METZ01_LOCUS358542</name>
</gene>
<proteinExistence type="predicted"/>
<accession>A0A382S970</accession>
<sequence>MSLEYPHAIIASRWPEAKPQHAMVCGSGWGEVGESFSVLGTIPYGEIPSLGASTVEG</sequence>
<dbReference type="AlphaFoldDB" id="A0A382S970"/>
<dbReference type="GO" id="GO:0009116">
    <property type="term" value="P:nucleoside metabolic process"/>
    <property type="evidence" value="ECO:0007669"/>
    <property type="project" value="InterPro"/>
</dbReference>
<name>A0A382S970_9ZZZZ</name>